<evidence type="ECO:0000313" key="7">
    <source>
        <dbReference type="EMBL" id="MEN1945023.1"/>
    </source>
</evidence>
<gene>
    <name evidence="7" type="ORF">WJX64_00530</name>
</gene>
<feature type="transmembrane region" description="Helical" evidence="6">
    <location>
        <begin position="262"/>
        <end position="285"/>
    </location>
</feature>
<feature type="transmembrane region" description="Helical" evidence="6">
    <location>
        <begin position="172"/>
        <end position="194"/>
    </location>
</feature>
<feature type="transmembrane region" description="Helical" evidence="6">
    <location>
        <begin position="291"/>
        <end position="314"/>
    </location>
</feature>
<dbReference type="Gene3D" id="1.50.10.150">
    <property type="entry name" value="Voltage-dependent anion channel"/>
    <property type="match status" value="1"/>
</dbReference>
<feature type="transmembrane region" description="Helical" evidence="6">
    <location>
        <begin position="230"/>
        <end position="250"/>
    </location>
</feature>
<organism evidence="7 8">
    <name type="scientific">Leifsonia stereocauli</name>
    <dbReference type="NCBI Taxonomy" id="3134136"/>
    <lineage>
        <taxon>Bacteria</taxon>
        <taxon>Bacillati</taxon>
        <taxon>Actinomycetota</taxon>
        <taxon>Actinomycetes</taxon>
        <taxon>Micrococcales</taxon>
        <taxon>Microbacteriaceae</taxon>
        <taxon>Leifsonia</taxon>
    </lineage>
</organism>
<evidence type="ECO:0000256" key="3">
    <source>
        <dbReference type="ARBA" id="ARBA00022989"/>
    </source>
</evidence>
<feature type="transmembrane region" description="Helical" evidence="6">
    <location>
        <begin position="87"/>
        <end position="106"/>
    </location>
</feature>
<accession>A0ABU9VZM7</accession>
<proteinExistence type="predicted"/>
<keyword evidence="4 6" id="KW-0472">Membrane</keyword>
<dbReference type="InterPro" id="IPR052951">
    <property type="entry name" value="Tellurite_res_ion_channel"/>
</dbReference>
<dbReference type="InterPro" id="IPR038665">
    <property type="entry name" value="Voltage-dep_anion_channel_sf"/>
</dbReference>
<evidence type="ECO:0000256" key="2">
    <source>
        <dbReference type="ARBA" id="ARBA00022692"/>
    </source>
</evidence>
<reference evidence="7 8" key="1">
    <citation type="submission" date="2024-03" db="EMBL/GenBank/DDBJ databases">
        <title>YIM 134122 draft genome.</title>
        <authorList>
            <person name="Zuo S."/>
            <person name="Xiong L."/>
        </authorList>
    </citation>
    <scope>NUCLEOTIDE SEQUENCE [LARGE SCALE GENOMIC DNA]</scope>
    <source>
        <strain evidence="7 8">YIM 134122</strain>
    </source>
</reference>
<dbReference type="InterPro" id="IPR004695">
    <property type="entry name" value="SLAC1/Mae1/Ssu1/TehA"/>
</dbReference>
<evidence type="ECO:0000256" key="5">
    <source>
        <dbReference type="SAM" id="MobiDB-lite"/>
    </source>
</evidence>
<evidence type="ECO:0000256" key="6">
    <source>
        <dbReference type="SAM" id="Phobius"/>
    </source>
</evidence>
<feature type="region of interest" description="Disordered" evidence="5">
    <location>
        <begin position="328"/>
        <end position="355"/>
    </location>
</feature>
<dbReference type="PANTHER" id="PTHR37955">
    <property type="entry name" value="TELLURITE RESISTANCE PROTEIN TEHA"/>
    <property type="match status" value="1"/>
</dbReference>
<keyword evidence="8" id="KW-1185">Reference proteome</keyword>
<dbReference type="RefSeq" id="WP_342110755.1">
    <property type="nucleotide sequence ID" value="NZ_JBCAUN010000001.1"/>
</dbReference>
<sequence>MTGHAPTRRTTPRIPLNTLAVSFGVTGLASLWSAMTAVLNLSTIIPAVLWAVAGVTWVWLIAAHLVRGSRSAETLLSQLKHPAQGPIAAIVPTVGMLLGAELYLIWPAGGFVLALIAFLVAVVFAGWILAFWHTGHLNPEAFHGAYLLPTVASPLVASAVAARLGFPFVGMGAFAVGIFFWAVLVTVLLSRLAFFPPLPDPLTPTLAILLAPPAVAGAAWFAMNGAHEDVVSVSLLGLLALMAVLQLFLIRIYRRLPFSLGWWSFTFPAASAAAYAIEWAAMSAFSGWEVVALVVAAAVTVLIITIAIRSVLLVSSVRRGVRRAEQTLRRADEAAQRPARTNPAHHAEPSRSGQS</sequence>
<evidence type="ECO:0000256" key="1">
    <source>
        <dbReference type="ARBA" id="ARBA00004141"/>
    </source>
</evidence>
<feature type="transmembrane region" description="Helical" evidence="6">
    <location>
        <begin position="144"/>
        <end position="166"/>
    </location>
</feature>
<evidence type="ECO:0000256" key="4">
    <source>
        <dbReference type="ARBA" id="ARBA00023136"/>
    </source>
</evidence>
<feature type="transmembrane region" description="Helical" evidence="6">
    <location>
        <begin position="112"/>
        <end position="132"/>
    </location>
</feature>
<comment type="caution">
    <text evidence="7">The sequence shown here is derived from an EMBL/GenBank/DDBJ whole genome shotgun (WGS) entry which is preliminary data.</text>
</comment>
<dbReference type="Pfam" id="PF03595">
    <property type="entry name" value="SLAC1"/>
    <property type="match status" value="1"/>
</dbReference>
<evidence type="ECO:0000313" key="8">
    <source>
        <dbReference type="Proteomes" id="UP001425155"/>
    </source>
</evidence>
<name>A0ABU9VZM7_9MICO</name>
<dbReference type="EMBL" id="JBCLVG010000001">
    <property type="protein sequence ID" value="MEN1945023.1"/>
    <property type="molecule type" value="Genomic_DNA"/>
</dbReference>
<comment type="subcellular location">
    <subcellularLocation>
        <location evidence="1">Membrane</location>
        <topology evidence="1">Multi-pass membrane protein</topology>
    </subcellularLocation>
</comment>
<protein>
    <submittedName>
        <fullName evidence="7">Transporter</fullName>
    </submittedName>
</protein>
<keyword evidence="2 6" id="KW-0812">Transmembrane</keyword>
<keyword evidence="3 6" id="KW-1133">Transmembrane helix</keyword>
<dbReference type="PANTHER" id="PTHR37955:SF1">
    <property type="entry name" value="DEP DOMAIN-CONTAINING PROTEIN"/>
    <property type="match status" value="1"/>
</dbReference>
<dbReference type="Proteomes" id="UP001425155">
    <property type="component" value="Unassembled WGS sequence"/>
</dbReference>
<feature type="transmembrane region" description="Helical" evidence="6">
    <location>
        <begin position="44"/>
        <end position="66"/>
    </location>
</feature>
<feature type="transmembrane region" description="Helical" evidence="6">
    <location>
        <begin position="16"/>
        <end position="38"/>
    </location>
</feature>